<protein>
    <recommendedName>
        <fullName evidence="5">DNA replication ATP-dependent helicase/nuclease DNA2</fullName>
        <ecNumber evidence="4">3.6.4.12</ecNumber>
    </recommendedName>
</protein>
<feature type="region of interest" description="Disordered" evidence="22">
    <location>
        <begin position="555"/>
        <end position="600"/>
    </location>
</feature>
<dbReference type="GO" id="GO:0003677">
    <property type="term" value="F:DNA binding"/>
    <property type="evidence" value="ECO:0007669"/>
    <property type="project" value="UniProtKB-KW"/>
</dbReference>
<dbReference type="InterPro" id="IPR047187">
    <property type="entry name" value="SF1_C_Upf1"/>
</dbReference>
<dbReference type="GO" id="GO:0005524">
    <property type="term" value="F:ATP binding"/>
    <property type="evidence" value="ECO:0007669"/>
    <property type="project" value="UniProtKB-KW"/>
</dbReference>
<dbReference type="Pfam" id="PF13087">
    <property type="entry name" value="AAA_12"/>
    <property type="match status" value="1"/>
</dbReference>
<evidence type="ECO:0000313" key="26">
    <source>
        <dbReference type="EMBL" id="KNC49616.1"/>
    </source>
</evidence>
<dbReference type="FunFam" id="3.40.50.300:FF:000721">
    <property type="entry name" value="DNA replication ATP-dependent helicase/nuclease DNA2"/>
    <property type="match status" value="1"/>
</dbReference>
<evidence type="ECO:0000256" key="12">
    <source>
        <dbReference type="ARBA" id="ARBA00022801"/>
    </source>
</evidence>
<dbReference type="GO" id="GO:0071932">
    <property type="term" value="P:replication fork reversal"/>
    <property type="evidence" value="ECO:0007669"/>
    <property type="project" value="TreeGrafter"/>
</dbReference>
<sequence>MAHQLGARVVNNMALGVEGGPKKLDVLKVRRVVSMILSSNATFASVLAQAARVPAPHGRGSGPFHLNLRKAPRKAALASFVLPLQTSAAAVDVAAKALNGTPMAVAGSREPLLLRVTVDPSLGPGHRLFDSPASPLRKALAAPGAQHTTVRMIGVPGGACTTLTQYLQATLAPASMAVDAISDISVTSRGTVHEATAVVSLTFSSSDALAAALRTLAGHVIFLSPTSKEPIRYRLKLGAVPSVDKPSPSPAVPDPASNLGVFEQQVPAAPGPTTTRSASPESDPSIHSNHNSGSDHNVLPDAVTASASASDAGALAHTHGASDATAPGTVPPSRSPSSVPSREFVRSKSLSRSLVPALLPSHSSSPALLVAPAPMPSALATTLATVYANRATVRAGDAVFAPSPHSSRRKNPDVPRSGSGATRAPTSTSSSTPAAAQPPVSTITRFFGATTRSPVHPIVRRMASPHNTPAAGEEEAAQPSPPSSARKNLDGTLRAAASTAADADADDDDMADVSFHELSKVLNLAVSETEGRAKVDAPEPPRPAPSARLASVWLSSRTSASPTPLNSSPAEMSRTRSSSAGTAECRSALGSSQGEPAAGSARTKIFELLGRIRTNLSRGAESSPPGSPAASAKLAQPPPTVVAATTASAATITPRVSVSSSAVAVAAEPEAAAPDTGIDDPSFTASLLQLFEDYEANAPASVTAAQNPAPHTAQAPPIALAVSSEERPETQAEPVASSPAVPLATASTKRTCKRKLSDIDPELASLLLTGACLSPPGWDAGPSGAGMLTPNQSALGGEPGQPTSESGLGLPPLSASASTTASKRQRLEPEVVIFSEQRRARRTAFGEEQLRNQRRYLRYKVIRIREELDKTVHPNPSGNFRVLERVLTLLDETTHDVKTAVLRGQWMECMVAVDCVVHVVGSFSRSERVIVIDNESNFLIVLPDELVSGTQVSGSFYCMRQKVLDSRISSLAGASSAMLFGSLIHELFQTALGANCFETAFLEATVAKLVASNLSELYFVDEDETTAHQALWEIVPLMRAWVAKHLAKPGGGGAPRGKVPPDEAVPFDARGDAGVRVTKLLDIEENVWSPMFGLKGKVDVSLEAELSFADGTIETMVMPLELKSGKLRGSQYSSDHRAQVLLYTLLMADKYAVEVSSALLYYTKAGKLFGVPVRRGEIQSLVIQRNNLAVFMAERNSRPPMLRSTRTCSRCSQLATCTLYHAAVEGGNAETSGLGEVWDSAVAHLPTAHLDYFALCEKMLALEEGTDTSSNAEIWTMSGPARERKGTAISFLVVRSVTVAGSNYLYTFEEWRHKAEHMPSPHQSTSGGSGVPLSPYATRARVVDGLLASTLKEGDYVALSTEYGHIAVETGFVHELTPETITLKLDRELRVAHLDAGGTTGAPAPPPPVPRSSQAYPFASADDKSSLPSPPSFQCRYELQTGRDYASQQVASATLPILYRVDKAELGLNTTRLALVSAMSQASTDCHLRELVIDLKPPRFGDRVTARAAIAPHVLDGLNDDQQSALATVMAAKDYSLILGMPGTGKTTTIARAVQALVSVGKRVVIASYTHLAVDNILLKLAEAGVHFLRLGSSRKVHADLQDYTERVQIGRCGSVKEVQNMYESVAVVGCTCLAFKNKLFSKQQFDVCIVDEASQITQPGVLGILRVASSFVLVGDHNQLPPLVRSEEAAELGLRTSMFKRLSEAHPAAVAVLTKQYRMNASIMLLANTLIYEQQLECGTSQVARGRLKLPHFPTALARPASRGLSAAEVQDVLMSQGPAALSQHSSASAQTATGRSWLAAAVDPAAPVVFLNTDGCPAPDTNDGKAVRNHVEAELVHLVARGLLACGLDPGDLGVISPYHAQLKVIRRYLAPVSPRVEVHTVDRYQGRDKECIIFSCVRSNTNGTIGRLLADSARINVALTRAKKKTVLIGSLSTLSSSPLFASLFALLRTHSWVVDLGRDAHRLFHEWIPVSSSPHAGLHSGVEDDHDDGSSGVHGPSIETEPMILVDATEDGE</sequence>
<evidence type="ECO:0000256" key="4">
    <source>
        <dbReference type="ARBA" id="ARBA00012551"/>
    </source>
</evidence>
<dbReference type="EC" id="3.6.4.12" evidence="4"/>
<feature type="region of interest" description="Disordered" evidence="22">
    <location>
        <begin position="617"/>
        <end position="637"/>
    </location>
</feature>
<dbReference type="GO" id="GO:0005634">
    <property type="term" value="C:nucleus"/>
    <property type="evidence" value="ECO:0007669"/>
    <property type="project" value="UniProtKB-SubCell"/>
</dbReference>
<keyword evidence="8" id="KW-0540">Nuclease</keyword>
<dbReference type="InterPro" id="IPR014808">
    <property type="entry name" value="DNA_replication_fac_Dna2_N"/>
</dbReference>
<feature type="compositionally biased region" description="Low complexity" evidence="22">
    <location>
        <begin position="302"/>
        <end position="316"/>
    </location>
</feature>
<evidence type="ECO:0000256" key="6">
    <source>
        <dbReference type="ARBA" id="ARBA00022485"/>
    </source>
</evidence>
<keyword evidence="17" id="KW-0238">DNA-binding</keyword>
<dbReference type="GO" id="GO:0017116">
    <property type="term" value="F:single-stranded DNA helicase activity"/>
    <property type="evidence" value="ECO:0007669"/>
    <property type="project" value="InterPro"/>
</dbReference>
<feature type="region of interest" description="Disordered" evidence="22">
    <location>
        <begin position="398"/>
        <end position="440"/>
    </location>
</feature>
<feature type="region of interest" description="Disordered" evidence="22">
    <location>
        <begin position="1396"/>
        <end position="1430"/>
    </location>
</feature>
<dbReference type="GO" id="GO:0051539">
    <property type="term" value="F:4 iron, 4 sulfur cluster binding"/>
    <property type="evidence" value="ECO:0007669"/>
    <property type="project" value="UniProtKB-KW"/>
</dbReference>
<dbReference type="EMBL" id="GL349456">
    <property type="protein sequence ID" value="KNC49616.1"/>
    <property type="molecule type" value="Genomic_DNA"/>
</dbReference>
<dbReference type="InterPro" id="IPR011604">
    <property type="entry name" value="PDDEXK-like_dom_sf"/>
</dbReference>
<feature type="region of interest" description="Disordered" evidence="22">
    <location>
        <begin position="781"/>
        <end position="823"/>
    </location>
</feature>
<keyword evidence="9" id="KW-0479">Metal-binding</keyword>
<keyword evidence="20" id="KW-0511">Multifunctional enzyme</keyword>
<dbReference type="GO" id="GO:0005737">
    <property type="term" value="C:cytoplasm"/>
    <property type="evidence" value="ECO:0007669"/>
    <property type="project" value="TreeGrafter"/>
</dbReference>
<dbReference type="STRING" id="461836.A0A0L0DC16"/>
<keyword evidence="10" id="KW-0547">Nucleotide-binding</keyword>
<feature type="compositionally biased region" description="Polar residues" evidence="22">
    <location>
        <begin position="272"/>
        <end position="295"/>
    </location>
</feature>
<dbReference type="Proteomes" id="UP000054408">
    <property type="component" value="Unassembled WGS sequence"/>
</dbReference>
<keyword evidence="18" id="KW-0234">DNA repair</keyword>
<dbReference type="GO" id="GO:0006281">
    <property type="term" value="P:DNA repair"/>
    <property type="evidence" value="ECO:0007669"/>
    <property type="project" value="UniProtKB-KW"/>
</dbReference>
<dbReference type="GO" id="GO:0046872">
    <property type="term" value="F:metal ion binding"/>
    <property type="evidence" value="ECO:0007669"/>
    <property type="project" value="UniProtKB-KW"/>
</dbReference>
<dbReference type="InterPro" id="IPR027417">
    <property type="entry name" value="P-loop_NTPase"/>
</dbReference>
<keyword evidence="15" id="KW-0408">Iron</keyword>
<comment type="similarity">
    <text evidence="3">Belongs to the DNA2/NAM7 helicase family.</text>
</comment>
<feature type="compositionally biased region" description="Polar residues" evidence="22">
    <location>
        <begin position="555"/>
        <end position="581"/>
    </location>
</feature>
<evidence type="ECO:0000256" key="10">
    <source>
        <dbReference type="ARBA" id="ARBA00022741"/>
    </source>
</evidence>
<reference evidence="26 27" key="1">
    <citation type="submission" date="2010-05" db="EMBL/GenBank/DDBJ databases">
        <title>The Genome Sequence of Thecamonas trahens ATCC 50062.</title>
        <authorList>
            <consortium name="The Broad Institute Genome Sequencing Platform"/>
            <person name="Russ C."/>
            <person name="Cuomo C."/>
            <person name="Shea T."/>
            <person name="Young S.K."/>
            <person name="Zeng Q."/>
            <person name="Koehrsen M."/>
            <person name="Haas B."/>
            <person name="Borodovsky M."/>
            <person name="Guigo R."/>
            <person name="Alvarado L."/>
            <person name="Berlin A."/>
            <person name="Bochicchio J."/>
            <person name="Borenstein D."/>
            <person name="Chapman S."/>
            <person name="Chen Z."/>
            <person name="Freedman E."/>
            <person name="Gellesch M."/>
            <person name="Goldberg J."/>
            <person name="Griggs A."/>
            <person name="Gujja S."/>
            <person name="Heilman E."/>
            <person name="Heiman D."/>
            <person name="Hepburn T."/>
            <person name="Howarth C."/>
            <person name="Jen D."/>
            <person name="Larson L."/>
            <person name="Mehta T."/>
            <person name="Park D."/>
            <person name="Pearson M."/>
            <person name="Roberts A."/>
            <person name="Saif S."/>
            <person name="Shenoy N."/>
            <person name="Sisk P."/>
            <person name="Stolte C."/>
            <person name="Sykes S."/>
            <person name="Thomson T."/>
            <person name="Walk T."/>
            <person name="White J."/>
            <person name="Yandava C."/>
            <person name="Burger G."/>
            <person name="Gray M.W."/>
            <person name="Holland P.W.H."/>
            <person name="King N."/>
            <person name="Lang F.B.F."/>
            <person name="Roger A.J."/>
            <person name="Ruiz-Trillo I."/>
            <person name="Lander E."/>
            <person name="Nusbaum C."/>
        </authorList>
    </citation>
    <scope>NUCLEOTIDE SEQUENCE [LARGE SCALE GENOMIC DNA]</scope>
    <source>
        <strain evidence="26 27">ATCC 50062</strain>
    </source>
</reference>
<feature type="compositionally biased region" description="Low complexity" evidence="22">
    <location>
        <begin position="421"/>
        <end position="440"/>
    </location>
</feature>
<evidence type="ECO:0000256" key="8">
    <source>
        <dbReference type="ARBA" id="ARBA00022722"/>
    </source>
</evidence>
<feature type="domain" description="DNA replication factor Dna2 N-terminal" evidence="23">
    <location>
        <begin position="892"/>
        <end position="1103"/>
    </location>
</feature>
<evidence type="ECO:0000256" key="2">
    <source>
        <dbReference type="ARBA" id="ARBA00004123"/>
    </source>
</evidence>
<accession>A0A0L0DC16</accession>
<evidence type="ECO:0000259" key="23">
    <source>
        <dbReference type="Pfam" id="PF08696"/>
    </source>
</evidence>
<keyword evidence="12" id="KW-0378">Hydrolase</keyword>
<keyword evidence="27" id="KW-1185">Reference proteome</keyword>
<keyword evidence="11" id="KW-0227">DNA damage</keyword>
<evidence type="ECO:0000256" key="21">
    <source>
        <dbReference type="ARBA" id="ARBA00047995"/>
    </source>
</evidence>
<evidence type="ECO:0000256" key="9">
    <source>
        <dbReference type="ARBA" id="ARBA00022723"/>
    </source>
</evidence>
<evidence type="ECO:0000313" key="27">
    <source>
        <dbReference type="Proteomes" id="UP000054408"/>
    </source>
</evidence>
<evidence type="ECO:0000256" key="14">
    <source>
        <dbReference type="ARBA" id="ARBA00022840"/>
    </source>
</evidence>
<evidence type="ECO:0000256" key="16">
    <source>
        <dbReference type="ARBA" id="ARBA00023014"/>
    </source>
</evidence>
<evidence type="ECO:0000256" key="15">
    <source>
        <dbReference type="ARBA" id="ARBA00023004"/>
    </source>
</evidence>
<dbReference type="OrthoDB" id="306218at2759"/>
<dbReference type="Pfam" id="PF13086">
    <property type="entry name" value="AAA_11"/>
    <property type="match status" value="2"/>
</dbReference>
<dbReference type="eggNOG" id="KOG1805">
    <property type="taxonomic scope" value="Eukaryota"/>
</dbReference>
<feature type="region of interest" description="Disordered" evidence="22">
    <location>
        <begin position="464"/>
        <end position="488"/>
    </location>
</feature>
<evidence type="ECO:0000256" key="3">
    <source>
        <dbReference type="ARBA" id="ARBA00007913"/>
    </source>
</evidence>
<feature type="compositionally biased region" description="Basic and acidic residues" evidence="22">
    <location>
        <begin position="529"/>
        <end position="539"/>
    </location>
</feature>
<evidence type="ECO:0000256" key="5">
    <source>
        <dbReference type="ARBA" id="ARBA00021516"/>
    </source>
</evidence>
<dbReference type="PANTHER" id="PTHR10887:SF433">
    <property type="entry name" value="DNA REPLICATION ATP-DEPENDENT HELICASE_NUCLEASE DNA2"/>
    <property type="match status" value="1"/>
</dbReference>
<evidence type="ECO:0000256" key="11">
    <source>
        <dbReference type="ARBA" id="ARBA00022763"/>
    </source>
</evidence>
<dbReference type="Pfam" id="PF08696">
    <property type="entry name" value="Dna2"/>
    <property type="match status" value="1"/>
</dbReference>
<evidence type="ECO:0000256" key="22">
    <source>
        <dbReference type="SAM" id="MobiDB-lite"/>
    </source>
</evidence>
<dbReference type="GeneID" id="25569810"/>
<dbReference type="RefSeq" id="XP_013757769.1">
    <property type="nucleotide sequence ID" value="XM_013902315.1"/>
</dbReference>
<dbReference type="CDD" id="cd22318">
    <property type="entry name" value="DNA2_N-like"/>
    <property type="match status" value="1"/>
</dbReference>
<evidence type="ECO:0000259" key="24">
    <source>
        <dbReference type="Pfam" id="PF13086"/>
    </source>
</evidence>
<dbReference type="CDD" id="cd18041">
    <property type="entry name" value="DEXXQc_DNA2"/>
    <property type="match status" value="1"/>
</dbReference>
<evidence type="ECO:0000256" key="7">
    <source>
        <dbReference type="ARBA" id="ARBA00022705"/>
    </source>
</evidence>
<comment type="subcellular location">
    <subcellularLocation>
        <location evidence="2">Nucleus</location>
    </subcellularLocation>
</comment>
<keyword evidence="19" id="KW-0539">Nucleus</keyword>
<feature type="domain" description="DNA2/NAM7 helicase helicase" evidence="24">
    <location>
        <begin position="1518"/>
        <end position="1609"/>
    </location>
</feature>
<name>A0A0L0DC16_THETB</name>
<evidence type="ECO:0000256" key="13">
    <source>
        <dbReference type="ARBA" id="ARBA00022806"/>
    </source>
</evidence>
<keyword evidence="7" id="KW-0235">DNA replication</keyword>
<feature type="domain" description="DNA2/NAM7 helicase-like C-terminal" evidence="25">
    <location>
        <begin position="1696"/>
        <end position="1934"/>
    </location>
</feature>
<dbReference type="InterPro" id="IPR026851">
    <property type="entry name" value="Dna2/JHS1_DEXXQ-box"/>
</dbReference>
<evidence type="ECO:0000256" key="1">
    <source>
        <dbReference type="ARBA" id="ARBA00001966"/>
    </source>
</evidence>
<comment type="cofactor">
    <cofactor evidence="1">
        <name>[4Fe-4S] cluster</name>
        <dbReference type="ChEBI" id="CHEBI:49883"/>
    </cofactor>
</comment>
<feature type="region of interest" description="Disordered" evidence="22">
    <location>
        <begin position="722"/>
        <end position="751"/>
    </location>
</feature>
<keyword evidence="13" id="KW-0347">Helicase</keyword>
<evidence type="ECO:0000259" key="25">
    <source>
        <dbReference type="Pfam" id="PF13087"/>
    </source>
</evidence>
<feature type="region of interest" description="Disordered" evidence="22">
    <location>
        <begin position="266"/>
        <end position="344"/>
    </location>
</feature>
<feature type="region of interest" description="Disordered" evidence="22">
    <location>
        <begin position="529"/>
        <end position="548"/>
    </location>
</feature>
<dbReference type="PANTHER" id="PTHR10887">
    <property type="entry name" value="DNA2/NAM7 HELICASE FAMILY"/>
    <property type="match status" value="1"/>
</dbReference>
<dbReference type="SUPFAM" id="SSF52540">
    <property type="entry name" value="P-loop containing nucleoside triphosphate hydrolases"/>
    <property type="match status" value="1"/>
</dbReference>
<feature type="domain" description="DNA2/NAM7 helicase helicase" evidence="24">
    <location>
        <begin position="1619"/>
        <end position="1688"/>
    </location>
</feature>
<dbReference type="CDD" id="cd18808">
    <property type="entry name" value="SF1_C_Upf1"/>
    <property type="match status" value="1"/>
</dbReference>
<evidence type="ECO:0000256" key="18">
    <source>
        <dbReference type="ARBA" id="ARBA00023204"/>
    </source>
</evidence>
<dbReference type="Gene3D" id="3.90.320.10">
    <property type="match status" value="1"/>
</dbReference>
<dbReference type="InterPro" id="IPR041677">
    <property type="entry name" value="DNA2/NAM7_AAA_11"/>
</dbReference>
<gene>
    <name evidence="26" type="ORF">AMSG_11895</name>
</gene>
<dbReference type="GO" id="GO:0017108">
    <property type="term" value="F:5'-flap endonuclease activity"/>
    <property type="evidence" value="ECO:0007669"/>
    <property type="project" value="TreeGrafter"/>
</dbReference>
<evidence type="ECO:0000256" key="19">
    <source>
        <dbReference type="ARBA" id="ARBA00023242"/>
    </source>
</evidence>
<evidence type="ECO:0000256" key="17">
    <source>
        <dbReference type="ARBA" id="ARBA00023125"/>
    </source>
</evidence>
<dbReference type="InterPro" id="IPR045055">
    <property type="entry name" value="DNA2/NAM7-like"/>
</dbReference>
<proteinExistence type="inferred from homology"/>
<dbReference type="InterPro" id="IPR041679">
    <property type="entry name" value="DNA2/NAM7-like_C"/>
</dbReference>
<keyword evidence="6" id="KW-0004">4Fe-4S</keyword>
<dbReference type="Gene3D" id="3.40.50.300">
    <property type="entry name" value="P-loop containing nucleotide triphosphate hydrolases"/>
    <property type="match status" value="3"/>
</dbReference>
<comment type="catalytic activity">
    <reaction evidence="21">
        <text>ATP + H2O = ADP + phosphate + H(+)</text>
        <dbReference type="Rhea" id="RHEA:13065"/>
        <dbReference type="ChEBI" id="CHEBI:15377"/>
        <dbReference type="ChEBI" id="CHEBI:15378"/>
        <dbReference type="ChEBI" id="CHEBI:30616"/>
        <dbReference type="ChEBI" id="CHEBI:43474"/>
        <dbReference type="ChEBI" id="CHEBI:456216"/>
        <dbReference type="EC" id="3.6.4.12"/>
    </reaction>
</comment>
<feature type="region of interest" description="Disordered" evidence="22">
    <location>
        <begin position="1980"/>
        <end position="2017"/>
    </location>
</feature>
<keyword evidence="16" id="KW-0411">Iron-sulfur</keyword>
<organism evidence="26 27">
    <name type="scientific">Thecamonas trahens ATCC 50062</name>
    <dbReference type="NCBI Taxonomy" id="461836"/>
    <lineage>
        <taxon>Eukaryota</taxon>
        <taxon>Apusozoa</taxon>
        <taxon>Apusomonadida</taxon>
        <taxon>Apusomonadidae</taxon>
        <taxon>Thecamonas</taxon>
    </lineage>
</organism>
<feature type="compositionally biased region" description="Low complexity" evidence="22">
    <location>
        <begin position="619"/>
        <end position="632"/>
    </location>
</feature>
<keyword evidence="14" id="KW-0067">ATP-binding</keyword>
<evidence type="ECO:0000256" key="20">
    <source>
        <dbReference type="ARBA" id="ARBA00023268"/>
    </source>
</evidence>